<proteinExistence type="predicted"/>
<accession>A0A7R6PYY0</accession>
<sequence length="306" mass="34071">MNSGKKLKSKLNDFGEILHTTDTLAYGEELTAPYENNKDEVLNTITYTGHEKDYETDLTYMLARYYSSQTGRFLSPDPGYDYDQLDPMSWNLYSYVRGNPVMRIDPYGRQAATTLDAEAERKLLEEKAKIKARLQYETNAGKMHPKSWAGIQPNGKPVPELKSAKTVEREKKEQEAWKKAGEEAEKKTKVERLNTVIQTSDNLVKDASVIATASLTTPQTISVTPIALATATYASAVSVIASGWKANITGSKNDWNEFKAKTFSFGISTIATKFIENLSLPKPLELYLQTVVNDASVVVDSNSSNK</sequence>
<dbReference type="NCBIfam" id="TIGR03696">
    <property type="entry name" value="Rhs_assc_core"/>
    <property type="match status" value="1"/>
</dbReference>
<gene>
    <name evidence="1" type="ORF">TTHT_1997</name>
</gene>
<dbReference type="RefSeq" id="WP_201327749.1">
    <property type="nucleotide sequence ID" value="NZ_AP017470.1"/>
</dbReference>
<reference evidence="1 2" key="1">
    <citation type="journal article" date="2012" name="Extremophiles">
        <title>Thermotomaculum hydrothermale gen. nov., sp. nov., a novel heterotrophic thermophile within the phylum Acidobacteria from a deep-sea hydrothermal vent chimney in the Southern Okinawa Trough.</title>
        <authorList>
            <person name="Izumi H."/>
            <person name="Nunoura T."/>
            <person name="Miyazaki M."/>
            <person name="Mino S."/>
            <person name="Toki T."/>
            <person name="Takai K."/>
            <person name="Sako Y."/>
            <person name="Sawabe T."/>
            <person name="Nakagawa S."/>
        </authorList>
    </citation>
    <scope>NUCLEOTIDE SEQUENCE [LARGE SCALE GENOMIC DNA]</scope>
    <source>
        <strain evidence="1 2">AC55</strain>
    </source>
</reference>
<dbReference type="Proteomes" id="UP000595564">
    <property type="component" value="Chromosome"/>
</dbReference>
<dbReference type="Gene3D" id="2.180.10.10">
    <property type="entry name" value="RHS repeat-associated core"/>
    <property type="match status" value="1"/>
</dbReference>
<name>A0A7R6PYY0_9BACT</name>
<dbReference type="EMBL" id="AP017470">
    <property type="protein sequence ID" value="BBB33440.1"/>
    <property type="molecule type" value="Genomic_DNA"/>
</dbReference>
<evidence type="ECO:0000313" key="1">
    <source>
        <dbReference type="EMBL" id="BBB33440.1"/>
    </source>
</evidence>
<dbReference type="InterPro" id="IPR022385">
    <property type="entry name" value="Rhs_assc_core"/>
</dbReference>
<evidence type="ECO:0008006" key="3">
    <source>
        <dbReference type="Google" id="ProtNLM"/>
    </source>
</evidence>
<protein>
    <recommendedName>
        <fullName evidence="3">RHS repeat-associated core domain-containing protein</fullName>
    </recommendedName>
</protein>
<dbReference type="InterPro" id="IPR050708">
    <property type="entry name" value="T6SS_VgrG/RHS"/>
</dbReference>
<evidence type="ECO:0000313" key="2">
    <source>
        <dbReference type="Proteomes" id="UP000595564"/>
    </source>
</evidence>
<organism evidence="1 2">
    <name type="scientific">Thermotomaculum hydrothermale</name>
    <dbReference type="NCBI Taxonomy" id="981385"/>
    <lineage>
        <taxon>Bacteria</taxon>
        <taxon>Pseudomonadati</taxon>
        <taxon>Acidobacteriota</taxon>
        <taxon>Holophagae</taxon>
        <taxon>Thermotomaculales</taxon>
        <taxon>Thermotomaculaceae</taxon>
        <taxon>Thermotomaculum</taxon>
    </lineage>
</organism>
<dbReference type="PANTHER" id="PTHR32305:SF15">
    <property type="entry name" value="PROTEIN RHSA-RELATED"/>
    <property type="match status" value="1"/>
</dbReference>
<dbReference type="PANTHER" id="PTHR32305">
    <property type="match status" value="1"/>
</dbReference>
<dbReference type="AlphaFoldDB" id="A0A7R6PYY0"/>
<keyword evidence="2" id="KW-1185">Reference proteome</keyword>
<dbReference type="KEGG" id="thyd:TTHT_1997"/>